<name>A0ABQ5KEB3_9EUKA</name>
<dbReference type="EMBL" id="BQXS01001191">
    <property type="protein sequence ID" value="GKT30241.1"/>
    <property type="molecule type" value="Genomic_DNA"/>
</dbReference>
<organism evidence="1 2">
    <name type="scientific">Aduncisulcus paluster</name>
    <dbReference type="NCBI Taxonomy" id="2918883"/>
    <lineage>
        <taxon>Eukaryota</taxon>
        <taxon>Metamonada</taxon>
        <taxon>Carpediemonas-like organisms</taxon>
        <taxon>Aduncisulcus</taxon>
    </lineage>
</organism>
<dbReference type="InterPro" id="IPR052894">
    <property type="entry name" value="AsmA-related"/>
</dbReference>
<dbReference type="PANTHER" id="PTHR30441:SF4">
    <property type="entry name" value="PROTEIN ASMA"/>
    <property type="match status" value="1"/>
</dbReference>
<keyword evidence="2" id="KW-1185">Reference proteome</keyword>
<dbReference type="PANTHER" id="PTHR30441">
    <property type="entry name" value="DUF748 DOMAIN-CONTAINING PROTEIN"/>
    <property type="match status" value="1"/>
</dbReference>
<protein>
    <submittedName>
        <fullName evidence="1">AsmA family protein</fullName>
    </submittedName>
</protein>
<proteinExistence type="predicted"/>
<dbReference type="Proteomes" id="UP001057375">
    <property type="component" value="Unassembled WGS sequence"/>
</dbReference>
<accession>A0ABQ5KEB3</accession>
<reference evidence="1" key="1">
    <citation type="submission" date="2022-03" db="EMBL/GenBank/DDBJ databases">
        <title>Draft genome sequence of Aduncisulcus paluster, a free-living microaerophilic Fornicata.</title>
        <authorList>
            <person name="Yuyama I."/>
            <person name="Kume K."/>
            <person name="Tamura T."/>
            <person name="Inagaki Y."/>
            <person name="Hashimoto T."/>
        </authorList>
    </citation>
    <scope>NUCLEOTIDE SEQUENCE</scope>
    <source>
        <strain evidence="1">NY0171</strain>
    </source>
</reference>
<feature type="non-terminal residue" evidence="1">
    <location>
        <position position="149"/>
    </location>
</feature>
<comment type="caution">
    <text evidence="1">The sequence shown here is derived from an EMBL/GenBank/DDBJ whole genome shotgun (WGS) entry which is preliminary data.</text>
</comment>
<gene>
    <name evidence="1" type="ORF">ADUPG1_001443</name>
</gene>
<sequence>MTEFSQTRLDANSETPLWSGSGTLQKLDTRSLLHDLLGKEMISGTASVDGTAAFAVTEGAVLGVDVAKMIRDSWNKIMGTDEEGDETGNFNFSSLEASATLKNGHIINNDLLFDSPLVESTGAGWADLPDDRIDYKAMVTVVGSLDGLE</sequence>
<evidence type="ECO:0000313" key="1">
    <source>
        <dbReference type="EMBL" id="GKT30241.1"/>
    </source>
</evidence>
<evidence type="ECO:0000313" key="2">
    <source>
        <dbReference type="Proteomes" id="UP001057375"/>
    </source>
</evidence>